<comment type="caution">
    <text evidence="1">The sequence shown here is derived from an EMBL/GenBank/DDBJ whole genome shotgun (WGS) entry which is preliminary data.</text>
</comment>
<evidence type="ECO:0000313" key="1">
    <source>
        <dbReference type="EMBL" id="KAH0576626.1"/>
    </source>
</evidence>
<dbReference type="KEGG" id="ssao:94296213"/>
<evidence type="ECO:0000313" key="2">
    <source>
        <dbReference type="Proteomes" id="UP000018208"/>
    </source>
</evidence>
<dbReference type="Proteomes" id="UP000018208">
    <property type="component" value="Unassembled WGS sequence"/>
</dbReference>
<gene>
    <name evidence="1" type="ORF">SS50377_22190</name>
</gene>
<protein>
    <submittedName>
        <fullName evidence="1">Uncharacterized protein</fullName>
    </submittedName>
</protein>
<proteinExistence type="predicted"/>
<sequence>MESGKKYIIIIYFYLKILTLKMLSVDQQTMEFVEIYQLYTKHNQITSDILARLYALLDRAYFITFGPFQTVVSDYLTAKCEHTPAIQTFNHTFSHFASLQNFPRAAGAAFRGSEKQFLTAVEIASQLNSSLENNIIFSIKKAFFQAAKSLSAAQISGFAEWGFSGEGKKFAKMQNFKDEIEQLKQFNSQEEADVNVRKIAFLEDQIKSIQDINMKSEGMRWTLKEIKAFYCSLKARICLCEGHMGRCKGGGVSGSQKDLFIAPSAVVQLNYAQLTQALAARGDIDMCMDLIINCDVSPSLLIQNLTKYIVELLACVVENAEIPKGYKMQFLTSYHSKYVHKLNIDFKCRKDLDQELTTALNALFDVLVFCKELNIDSGTSTSVVFSGNPFTEYVCSAFILSGRFQCKIKILHLLVNINKEYFVSGILQTGTTPCYELNICGEIYEIQQDIKDFLVQIEIISGIQQGIYQLQMPQQQSIKIQAQQKQLNAFKAPGAVSTGVKVGAGTFVQNKQGKLDLTDLTVQKAPTQKKSVAFMPFQ</sequence>
<dbReference type="GeneID" id="94296213"/>
<organism evidence="1 2">
    <name type="scientific">Spironucleus salmonicida</name>
    <dbReference type="NCBI Taxonomy" id="348837"/>
    <lineage>
        <taxon>Eukaryota</taxon>
        <taxon>Metamonada</taxon>
        <taxon>Diplomonadida</taxon>
        <taxon>Hexamitidae</taxon>
        <taxon>Hexamitinae</taxon>
        <taxon>Spironucleus</taxon>
    </lineage>
</organism>
<accession>A0A9P8LYI7</accession>
<name>A0A9P8LYI7_9EUKA</name>
<dbReference type="RefSeq" id="XP_067767399.1">
    <property type="nucleotide sequence ID" value="XM_067906082.1"/>
</dbReference>
<keyword evidence="2" id="KW-1185">Reference proteome</keyword>
<dbReference type="AlphaFoldDB" id="A0A9P8LYI7"/>
<reference evidence="1 2" key="1">
    <citation type="journal article" date="2014" name="PLoS Genet.">
        <title>The Genome of Spironucleus salmonicida Highlights a Fish Pathogen Adapted to Fluctuating Environments.</title>
        <authorList>
            <person name="Xu F."/>
            <person name="Jerlstrom-Hultqvist J."/>
            <person name="Einarsson E."/>
            <person name="Astvaldsson A."/>
            <person name="Svard S.G."/>
            <person name="Andersson J.O."/>
        </authorList>
    </citation>
    <scope>NUCLEOTIDE SEQUENCE [LARGE SCALE GENOMIC DNA]</scope>
    <source>
        <strain evidence="1 2">ATCC 50377</strain>
    </source>
</reference>
<dbReference type="EMBL" id="AUWU02000002">
    <property type="protein sequence ID" value="KAH0576626.1"/>
    <property type="molecule type" value="Genomic_DNA"/>
</dbReference>